<dbReference type="Proteomes" id="UP000002646">
    <property type="component" value="Unassembled WGS sequence"/>
</dbReference>
<comment type="caution">
    <text evidence="2">The sequence shown here is derived from an EMBL/GenBank/DDBJ whole genome shotgun (WGS) entry which is preliminary data.</text>
</comment>
<organism evidence="2 3">
    <name type="scientific">Cardidatus Bartonella washoeensis 085-0475</name>
    <dbReference type="NCBI Taxonomy" id="1094564"/>
    <lineage>
        <taxon>Bacteria</taxon>
        <taxon>Pseudomonadati</taxon>
        <taxon>Pseudomonadota</taxon>
        <taxon>Alphaproteobacteria</taxon>
        <taxon>Hyphomicrobiales</taxon>
        <taxon>Bartonellaceae</taxon>
        <taxon>Bartonella</taxon>
    </lineage>
</organism>
<dbReference type="AlphaFoldDB" id="J0ZE91"/>
<gene>
    <name evidence="2" type="ORF">MCW_00209</name>
</gene>
<feature type="transmembrane region" description="Helical" evidence="1">
    <location>
        <begin position="6"/>
        <end position="25"/>
    </location>
</feature>
<dbReference type="EMBL" id="AILX01000005">
    <property type="protein sequence ID" value="EJF86313.1"/>
    <property type="molecule type" value="Genomic_DNA"/>
</dbReference>
<evidence type="ECO:0000256" key="1">
    <source>
        <dbReference type="SAM" id="Phobius"/>
    </source>
</evidence>
<accession>J0ZE91</accession>
<keyword evidence="1" id="KW-0472">Membrane</keyword>
<evidence type="ECO:0000313" key="2">
    <source>
        <dbReference type="EMBL" id="EJF86313.1"/>
    </source>
</evidence>
<protein>
    <submittedName>
        <fullName evidence="2">Uncharacterized protein</fullName>
    </submittedName>
</protein>
<name>J0ZE91_9HYPH</name>
<dbReference type="OrthoDB" id="7923897at2"/>
<sequence>MGFYWHRSVLIFFVFLVFAASLFVFRNSAFYGFFSDRSVSSHQMRSVSSHQMDVTGDMLLERFALSFPDIITKISKMNPQQQKQFIEQVRRDTIAAASASGQSDEHARKLGDAVAMTMLKAISHPSIGDAYF</sequence>
<dbReference type="RefSeq" id="WP_006925015.1">
    <property type="nucleotide sequence ID" value="NZ_JH725101.1"/>
</dbReference>
<keyword evidence="1" id="KW-1133">Transmembrane helix</keyword>
<dbReference type="HOGENOM" id="CLU_163176_0_0_5"/>
<keyword evidence="1" id="KW-0812">Transmembrane</keyword>
<dbReference type="PATRIC" id="fig|1094564.3.peg.281"/>
<proteinExistence type="predicted"/>
<evidence type="ECO:0000313" key="3">
    <source>
        <dbReference type="Proteomes" id="UP000002646"/>
    </source>
</evidence>
<reference evidence="2 3" key="1">
    <citation type="submission" date="2012-03" db="EMBL/GenBank/DDBJ databases">
        <title>The Genome Sequence of Bartonella washoensis 085-0475.</title>
        <authorList>
            <consortium name="The Broad Institute Genome Sequencing Platform"/>
            <consortium name="The Broad Institute Genome Sequencing Center for Infectious Disease"/>
            <person name="Feldgarden M."/>
            <person name="Kirby J."/>
            <person name="Kosoy M."/>
            <person name="Birtles R."/>
            <person name="Probert W.S."/>
            <person name="Chiaraviglio L."/>
            <person name="Young S.K."/>
            <person name="Zeng Q."/>
            <person name="Gargeya S."/>
            <person name="Fitzgerald M."/>
            <person name="Haas B."/>
            <person name="Abouelleil A."/>
            <person name="Alvarado L."/>
            <person name="Arachchi H.M."/>
            <person name="Berlin A."/>
            <person name="Chapman S.B."/>
            <person name="Gearin G."/>
            <person name="Goldberg J."/>
            <person name="Griggs A."/>
            <person name="Gujja S."/>
            <person name="Hansen M."/>
            <person name="Heiman D."/>
            <person name="Howarth C."/>
            <person name="Larimer J."/>
            <person name="Lui A."/>
            <person name="MacDonald P.J.P."/>
            <person name="McCowen C."/>
            <person name="Montmayeur A."/>
            <person name="Murphy C."/>
            <person name="Neiman D."/>
            <person name="Pearson M."/>
            <person name="Priest M."/>
            <person name="Roberts A."/>
            <person name="Saif S."/>
            <person name="Shea T."/>
            <person name="Sisk P."/>
            <person name="Stolte C."/>
            <person name="Sykes S."/>
            <person name="Wortman J."/>
            <person name="Nusbaum C."/>
            <person name="Birren B."/>
        </authorList>
    </citation>
    <scope>NUCLEOTIDE SEQUENCE [LARGE SCALE GENOMIC DNA]</scope>
    <source>
        <strain evidence="2 3">085-0475</strain>
    </source>
</reference>